<evidence type="ECO:0000256" key="9">
    <source>
        <dbReference type="SAM" id="MobiDB-lite"/>
    </source>
</evidence>
<evidence type="ECO:0000256" key="10">
    <source>
        <dbReference type="SAM" id="SignalP"/>
    </source>
</evidence>
<dbReference type="EMBL" id="FLOB01000001">
    <property type="protein sequence ID" value="SBS24578.1"/>
    <property type="molecule type" value="Genomic_DNA"/>
</dbReference>
<dbReference type="GO" id="GO:0015288">
    <property type="term" value="F:porin activity"/>
    <property type="evidence" value="ECO:0007669"/>
    <property type="project" value="TreeGrafter"/>
</dbReference>
<evidence type="ECO:0000256" key="8">
    <source>
        <dbReference type="SAM" id="Coils"/>
    </source>
</evidence>
<keyword evidence="4" id="KW-1134">Transmembrane beta strand</keyword>
<dbReference type="Proteomes" id="UP000092544">
    <property type="component" value="Unassembled WGS sequence"/>
</dbReference>
<feature type="compositionally biased region" description="Polar residues" evidence="9">
    <location>
        <begin position="452"/>
        <end position="487"/>
    </location>
</feature>
<dbReference type="SUPFAM" id="SSF56954">
    <property type="entry name" value="Outer membrane efflux proteins (OEP)"/>
    <property type="match status" value="1"/>
</dbReference>
<accession>A0A1A8T162</accession>
<evidence type="ECO:0000256" key="2">
    <source>
        <dbReference type="ARBA" id="ARBA00007613"/>
    </source>
</evidence>
<dbReference type="AlphaFoldDB" id="A0A1A8T162"/>
<feature type="signal peptide" evidence="10">
    <location>
        <begin position="1"/>
        <end position="24"/>
    </location>
</feature>
<gene>
    <name evidence="11" type="primary">bepC</name>
    <name evidence="11" type="ORF">MSP8886_00017</name>
</gene>
<feature type="region of interest" description="Disordered" evidence="9">
    <location>
        <begin position="446"/>
        <end position="513"/>
    </location>
</feature>
<sequence length="513" mass="58097">MFVRNLMLKVTYLSAFLFSMQVSAITLEEATYQAIENSPTVRQALAKYREDIQNAEQADRTGFYPSIDLDAGIGRQTSYADNTRNSDISLTRRETALTLTQPIFDGFSTTYDVKRLSSEAQSDRWQALIKVEDTALKVSKAYTDVLRYRELLKLADQNLATHKRIYKQIKLKTDSGIGRESDLSQITARLAKARANRSAALNNLSDAETNYLKVVGKLPPKNLIYPIPDRTLLPKTLQQAISQSLKQNPAIIGSKWDVDATESYIKSVNGANYPSINFTLERKWNNNIDGTPGPDADLQAMIRLKYNLYNGGSNQRKKEAAVQQNVQASEIRRNTIRETEQTVRLAWSSFQSTKEQKGYLREYVIATKQSQVAYAKQFRLGRRTLLDVLDSENELFQARQDYVNTDYDELYSEFRLFNAKGELLKAFRIYRPDVLGFSDNFKKDQKERTGATPIQQLQQAEKTATQTKAGLTSTTQSDNNTQVDDQNTSSTPKKKSSDDSLFIDSGGESDAWQ</sequence>
<dbReference type="Pfam" id="PF02321">
    <property type="entry name" value="OEP"/>
    <property type="match status" value="2"/>
</dbReference>
<feature type="chain" id="PRO_5008378705" evidence="10">
    <location>
        <begin position="25"/>
        <end position="513"/>
    </location>
</feature>
<keyword evidence="12" id="KW-1185">Reference proteome</keyword>
<keyword evidence="7" id="KW-0998">Cell outer membrane</keyword>
<proteinExistence type="inferred from homology"/>
<reference evidence="11 12" key="1">
    <citation type="submission" date="2016-06" db="EMBL/GenBank/DDBJ databases">
        <authorList>
            <person name="Kjaerup R.B."/>
            <person name="Dalgaard T.S."/>
            <person name="Juul-Madsen H.R."/>
        </authorList>
    </citation>
    <scope>NUCLEOTIDE SEQUENCE [LARGE SCALE GENOMIC DNA]</scope>
    <source>
        <strain evidence="11 12">CECT 8886</strain>
    </source>
</reference>
<dbReference type="InterPro" id="IPR051906">
    <property type="entry name" value="TolC-like"/>
</dbReference>
<dbReference type="PANTHER" id="PTHR30026:SF22">
    <property type="entry name" value="OUTER MEMBRANE EFFLUX PROTEIN"/>
    <property type="match status" value="1"/>
</dbReference>
<name>A0A1A8T162_9GAMM</name>
<dbReference type="OrthoDB" id="9814637at2"/>
<feature type="coiled-coil region" evidence="8">
    <location>
        <begin position="183"/>
        <end position="210"/>
    </location>
</feature>
<keyword evidence="5" id="KW-0812">Transmembrane</keyword>
<dbReference type="PANTHER" id="PTHR30026">
    <property type="entry name" value="OUTER MEMBRANE PROTEIN TOLC"/>
    <property type="match status" value="1"/>
</dbReference>
<dbReference type="GO" id="GO:1990281">
    <property type="term" value="C:efflux pump complex"/>
    <property type="evidence" value="ECO:0007669"/>
    <property type="project" value="TreeGrafter"/>
</dbReference>
<organism evidence="11 12">
    <name type="scientific">Marinomonas spartinae</name>
    <dbReference type="NCBI Taxonomy" id="1792290"/>
    <lineage>
        <taxon>Bacteria</taxon>
        <taxon>Pseudomonadati</taxon>
        <taxon>Pseudomonadota</taxon>
        <taxon>Gammaproteobacteria</taxon>
        <taxon>Oceanospirillales</taxon>
        <taxon>Oceanospirillaceae</taxon>
        <taxon>Marinomonas</taxon>
    </lineage>
</organism>
<protein>
    <submittedName>
        <fullName evidence="11">Outer membrane efflux protein BepC</fullName>
    </submittedName>
</protein>
<evidence type="ECO:0000256" key="7">
    <source>
        <dbReference type="ARBA" id="ARBA00023237"/>
    </source>
</evidence>
<evidence type="ECO:0000256" key="3">
    <source>
        <dbReference type="ARBA" id="ARBA00022448"/>
    </source>
</evidence>
<evidence type="ECO:0000313" key="12">
    <source>
        <dbReference type="Proteomes" id="UP000092544"/>
    </source>
</evidence>
<evidence type="ECO:0000256" key="1">
    <source>
        <dbReference type="ARBA" id="ARBA00004442"/>
    </source>
</evidence>
<dbReference type="NCBIfam" id="TIGR01844">
    <property type="entry name" value="type_I_sec_TolC"/>
    <property type="match status" value="1"/>
</dbReference>
<comment type="similarity">
    <text evidence="2">Belongs to the outer membrane factor (OMF) (TC 1.B.17) family.</text>
</comment>
<keyword evidence="8" id="KW-0175">Coiled coil</keyword>
<dbReference type="GO" id="GO:0009279">
    <property type="term" value="C:cell outer membrane"/>
    <property type="evidence" value="ECO:0007669"/>
    <property type="project" value="UniProtKB-SubCell"/>
</dbReference>
<keyword evidence="6" id="KW-0472">Membrane</keyword>
<evidence type="ECO:0000256" key="4">
    <source>
        <dbReference type="ARBA" id="ARBA00022452"/>
    </source>
</evidence>
<dbReference type="InterPro" id="IPR010130">
    <property type="entry name" value="T1SS_OMP_TolC"/>
</dbReference>
<evidence type="ECO:0000313" key="11">
    <source>
        <dbReference type="EMBL" id="SBS24578.1"/>
    </source>
</evidence>
<keyword evidence="10" id="KW-0732">Signal</keyword>
<evidence type="ECO:0000256" key="6">
    <source>
        <dbReference type="ARBA" id="ARBA00023136"/>
    </source>
</evidence>
<comment type="subcellular location">
    <subcellularLocation>
        <location evidence="1">Cell outer membrane</location>
    </subcellularLocation>
</comment>
<evidence type="ECO:0000256" key="5">
    <source>
        <dbReference type="ARBA" id="ARBA00022692"/>
    </source>
</evidence>
<dbReference type="RefSeq" id="WP_067011488.1">
    <property type="nucleotide sequence ID" value="NZ_FLOB01000001.1"/>
</dbReference>
<keyword evidence="3" id="KW-0813">Transport</keyword>
<dbReference type="InterPro" id="IPR003423">
    <property type="entry name" value="OMP_efflux"/>
</dbReference>
<dbReference type="STRING" id="1792290.MSP8886_00017"/>
<dbReference type="Gene3D" id="1.20.1600.10">
    <property type="entry name" value="Outer membrane efflux proteins (OEP)"/>
    <property type="match status" value="1"/>
</dbReference>
<dbReference type="GO" id="GO:0015562">
    <property type="term" value="F:efflux transmembrane transporter activity"/>
    <property type="evidence" value="ECO:0007669"/>
    <property type="project" value="InterPro"/>
</dbReference>